<evidence type="ECO:0000313" key="3">
    <source>
        <dbReference type="EMBL" id="KAF0306236.1"/>
    </source>
</evidence>
<accession>A0A6A4WFP4</accession>
<dbReference type="InterPro" id="IPR000571">
    <property type="entry name" value="Znf_CCCH"/>
</dbReference>
<dbReference type="OrthoDB" id="8191090at2759"/>
<dbReference type="GO" id="GO:0008270">
    <property type="term" value="F:zinc ion binding"/>
    <property type="evidence" value="ECO:0007669"/>
    <property type="project" value="UniProtKB-KW"/>
</dbReference>
<dbReference type="AlphaFoldDB" id="A0A6A4WFP4"/>
<dbReference type="SMART" id="SM00356">
    <property type="entry name" value="ZnF_C3H1"/>
    <property type="match status" value="2"/>
</dbReference>
<evidence type="ECO:0000256" key="1">
    <source>
        <dbReference type="PROSITE-ProRule" id="PRU00723"/>
    </source>
</evidence>
<sequence length="394" mass="43531">MEELRKQEYRNAFGVCMRYNLGRCATTRCTRLHICYRYVLDDCPLEVCNLSHKLKGVSHNAKLLRAADWSTEPDMTLLLKLRESCSPPKPEVCKMMFSRPSGCEGHCMRLHCCEQFTRGNCRYGDKCKLIHDLHDDEDEDGRHNQRTRVTAPLSTMRAAPLLLLGLAALLAAGDAQGTANCDLGDPAGLSDCIKQLLVEARPKVAQEADPLRLPNNRDGDVELSNIRVHGISGYSVDGLSVSFPSDQQIAVRATISWPHINGKLDAKIRKCKKVIFKKVCVSVRGRPEVRVGRTVGSLTTTLNVHVGADGRITVTASGTRVSLNLASIRVKANLRGAIGFFNRLFGDPASKITTKLANKWWGKNKGKIEGKARDALDKAVREKVAVHLAQLLKI</sequence>
<comment type="caution">
    <text evidence="3">The sequence shown here is derived from an EMBL/GenBank/DDBJ whole genome shotgun (WGS) entry which is preliminary data.</text>
</comment>
<reference evidence="3 4" key="1">
    <citation type="submission" date="2019-07" db="EMBL/GenBank/DDBJ databases">
        <title>Draft genome assembly of a fouling barnacle, Amphibalanus amphitrite (Darwin, 1854): The first reference genome for Thecostraca.</title>
        <authorList>
            <person name="Kim W."/>
        </authorList>
    </citation>
    <scope>NUCLEOTIDE SEQUENCE [LARGE SCALE GENOMIC DNA]</scope>
    <source>
        <strain evidence="3">SNU_AA5</strain>
        <tissue evidence="3">Soma without cirri and trophi</tissue>
    </source>
</reference>
<dbReference type="EMBL" id="VIIS01000680">
    <property type="protein sequence ID" value="KAF0306236.1"/>
    <property type="molecule type" value="Genomic_DNA"/>
</dbReference>
<keyword evidence="1" id="KW-0479">Metal-binding</keyword>
<dbReference type="GO" id="GO:0005634">
    <property type="term" value="C:nucleus"/>
    <property type="evidence" value="ECO:0007669"/>
    <property type="project" value="TreeGrafter"/>
</dbReference>
<protein>
    <submittedName>
        <fullName evidence="3">Zinc finger CCCH-type antiviral protein 1-like</fullName>
    </submittedName>
</protein>
<dbReference type="Proteomes" id="UP000440578">
    <property type="component" value="Unassembled WGS sequence"/>
</dbReference>
<feature type="zinc finger region" description="C3H1-type" evidence="1">
    <location>
        <begin position="112"/>
        <end position="134"/>
    </location>
</feature>
<organism evidence="3 4">
    <name type="scientific">Amphibalanus amphitrite</name>
    <name type="common">Striped barnacle</name>
    <name type="synonym">Balanus amphitrite</name>
    <dbReference type="NCBI Taxonomy" id="1232801"/>
    <lineage>
        <taxon>Eukaryota</taxon>
        <taxon>Metazoa</taxon>
        <taxon>Ecdysozoa</taxon>
        <taxon>Arthropoda</taxon>
        <taxon>Crustacea</taxon>
        <taxon>Multicrustacea</taxon>
        <taxon>Cirripedia</taxon>
        <taxon>Thoracica</taxon>
        <taxon>Thoracicalcarea</taxon>
        <taxon>Balanomorpha</taxon>
        <taxon>Balanoidea</taxon>
        <taxon>Balanidae</taxon>
        <taxon>Amphibalaninae</taxon>
        <taxon>Amphibalanus</taxon>
    </lineage>
</organism>
<dbReference type="GO" id="GO:0003950">
    <property type="term" value="F:NAD+ poly-ADP-ribosyltransferase activity"/>
    <property type="evidence" value="ECO:0007669"/>
    <property type="project" value="TreeGrafter"/>
</dbReference>
<name>A0A6A4WFP4_AMPAM</name>
<evidence type="ECO:0000313" key="4">
    <source>
        <dbReference type="Proteomes" id="UP000440578"/>
    </source>
</evidence>
<keyword evidence="4" id="KW-1185">Reference proteome</keyword>
<proteinExistence type="predicted"/>
<keyword evidence="1" id="KW-0863">Zinc-finger</keyword>
<dbReference type="PANTHER" id="PTHR45740:SF4">
    <property type="entry name" value="PROTEIN MONO-ADP-RIBOSYLTRANSFERASE PARP11"/>
    <property type="match status" value="1"/>
</dbReference>
<keyword evidence="1" id="KW-0862">Zinc</keyword>
<dbReference type="PROSITE" id="PS50103">
    <property type="entry name" value="ZF_C3H1"/>
    <property type="match status" value="1"/>
</dbReference>
<feature type="domain" description="C3H1-type" evidence="2">
    <location>
        <begin position="112"/>
        <end position="134"/>
    </location>
</feature>
<dbReference type="Gene3D" id="3.15.10.10">
    <property type="entry name" value="Bactericidal permeability-increasing protein, domain 1"/>
    <property type="match status" value="1"/>
</dbReference>
<dbReference type="PANTHER" id="PTHR45740">
    <property type="entry name" value="POLY [ADP-RIBOSE] POLYMERASE"/>
    <property type="match status" value="1"/>
</dbReference>
<evidence type="ECO:0000259" key="2">
    <source>
        <dbReference type="PROSITE" id="PS50103"/>
    </source>
</evidence>
<dbReference type="GO" id="GO:1990404">
    <property type="term" value="F:NAD+-protein mono-ADP-ribosyltransferase activity"/>
    <property type="evidence" value="ECO:0007669"/>
    <property type="project" value="TreeGrafter"/>
</dbReference>
<gene>
    <name evidence="3" type="primary">Zc3hav1l</name>
    <name evidence="3" type="ORF">FJT64_022212</name>
</gene>
<dbReference type="InterPro" id="IPR051712">
    <property type="entry name" value="ARTD-AVP"/>
</dbReference>